<dbReference type="SUPFAM" id="SSF47616">
    <property type="entry name" value="GST C-terminal domain-like"/>
    <property type="match status" value="1"/>
</dbReference>
<feature type="domain" description="Glutathione S-transferase UstS-like C-terminal" evidence="2">
    <location>
        <begin position="127"/>
        <end position="255"/>
    </location>
</feature>
<dbReference type="Proteomes" id="UP000283841">
    <property type="component" value="Unassembled WGS sequence"/>
</dbReference>
<dbReference type="GO" id="GO:0016740">
    <property type="term" value="F:transferase activity"/>
    <property type="evidence" value="ECO:0007669"/>
    <property type="project" value="UniProtKB-KW"/>
</dbReference>
<dbReference type="Pfam" id="PF22041">
    <property type="entry name" value="GST_C_7"/>
    <property type="match status" value="1"/>
</dbReference>
<dbReference type="InterPro" id="IPR036282">
    <property type="entry name" value="Glutathione-S-Trfase_C_sf"/>
</dbReference>
<dbReference type="Gene3D" id="1.20.1050.10">
    <property type="match status" value="1"/>
</dbReference>
<dbReference type="InterPro" id="IPR054416">
    <property type="entry name" value="GST_UstS-like_C"/>
</dbReference>
<accession>A0A443HWW2</accession>
<protein>
    <submittedName>
        <fullName evidence="3">Putative glutathione S-transferase</fullName>
    </submittedName>
</protein>
<dbReference type="InterPro" id="IPR036249">
    <property type="entry name" value="Thioredoxin-like_sf"/>
</dbReference>
<reference evidence="3 4" key="1">
    <citation type="journal article" date="2018" name="Front. Microbiol.">
        <title>Genomic and genetic insights into a cosmopolitan fungus, Paecilomyces variotii (Eurotiales).</title>
        <authorList>
            <person name="Urquhart A.S."/>
            <person name="Mondo S.J."/>
            <person name="Makela M.R."/>
            <person name="Hane J.K."/>
            <person name="Wiebenga A."/>
            <person name="He G."/>
            <person name="Mihaltcheva S."/>
            <person name="Pangilinan J."/>
            <person name="Lipzen A."/>
            <person name="Barry K."/>
            <person name="de Vries R.P."/>
            <person name="Grigoriev I.V."/>
            <person name="Idnurm A."/>
        </authorList>
    </citation>
    <scope>NUCLEOTIDE SEQUENCE [LARGE SCALE GENOMIC DNA]</scope>
    <source>
        <strain evidence="3 4">CBS 101075</strain>
    </source>
</reference>
<name>A0A443HWW2_BYSSP</name>
<feature type="domain" description="GST N-terminal" evidence="1">
    <location>
        <begin position="23"/>
        <end position="100"/>
    </location>
</feature>
<dbReference type="VEuPathDB" id="FungiDB:C8Q69DRAFT_239746"/>
<dbReference type="Gene3D" id="3.40.30.10">
    <property type="entry name" value="Glutaredoxin"/>
    <property type="match status" value="1"/>
</dbReference>
<proteinExistence type="predicted"/>
<gene>
    <name evidence="3" type="ORF">C8Q69DRAFT_239746</name>
</gene>
<dbReference type="EMBL" id="RCNU01000004">
    <property type="protein sequence ID" value="RWQ96305.1"/>
    <property type="molecule type" value="Genomic_DNA"/>
</dbReference>
<comment type="caution">
    <text evidence="3">The sequence shown here is derived from an EMBL/GenBank/DDBJ whole genome shotgun (WGS) entry which is preliminary data.</text>
</comment>
<sequence length="269" mass="30431">MAQTEPVHFFDITSKLPGPSQSWSPNTLKTRIVLNYKGIPYTQSFLSYPDIAPVLKQLEVPPESEGFPYTLPAIIHKSTVKTNPFGALMDSFPIALHLEQAFPAPSYPSIFPFGDSSHALARAVEFMMISLVWKSYRLIMPKVPDLLDERGSKYFHETRTARFGKPLAELLPKDQQEYDAIWKEMESVLLTWTAMLKGKPGKKGPFFEGEKAGYADFIAVGFIAWFERMDKATFQKMIEVGDGELKTLWDASVQWVNGQGQEKEWPVSS</sequence>
<dbReference type="GeneID" id="39595753"/>
<dbReference type="RefSeq" id="XP_028485950.1">
    <property type="nucleotide sequence ID" value="XM_028626476.1"/>
</dbReference>
<dbReference type="Pfam" id="PF13409">
    <property type="entry name" value="GST_N_2"/>
    <property type="match status" value="1"/>
</dbReference>
<organism evidence="3 4">
    <name type="scientific">Byssochlamys spectabilis</name>
    <name type="common">Paecilomyces variotii</name>
    <dbReference type="NCBI Taxonomy" id="264951"/>
    <lineage>
        <taxon>Eukaryota</taxon>
        <taxon>Fungi</taxon>
        <taxon>Dikarya</taxon>
        <taxon>Ascomycota</taxon>
        <taxon>Pezizomycotina</taxon>
        <taxon>Eurotiomycetes</taxon>
        <taxon>Eurotiomycetidae</taxon>
        <taxon>Eurotiales</taxon>
        <taxon>Thermoascaceae</taxon>
        <taxon>Paecilomyces</taxon>
    </lineage>
</organism>
<dbReference type="STRING" id="264951.A0A443HWW2"/>
<keyword evidence="4" id="KW-1185">Reference proteome</keyword>
<dbReference type="AlphaFoldDB" id="A0A443HWW2"/>
<keyword evidence="3" id="KW-0808">Transferase</keyword>
<dbReference type="InterPro" id="IPR004045">
    <property type="entry name" value="Glutathione_S-Trfase_N"/>
</dbReference>
<dbReference type="SUPFAM" id="SSF52833">
    <property type="entry name" value="Thioredoxin-like"/>
    <property type="match status" value="1"/>
</dbReference>
<evidence type="ECO:0000313" key="3">
    <source>
        <dbReference type="EMBL" id="RWQ96305.1"/>
    </source>
</evidence>
<evidence type="ECO:0000313" key="4">
    <source>
        <dbReference type="Proteomes" id="UP000283841"/>
    </source>
</evidence>
<evidence type="ECO:0000259" key="2">
    <source>
        <dbReference type="Pfam" id="PF22041"/>
    </source>
</evidence>
<evidence type="ECO:0000259" key="1">
    <source>
        <dbReference type="Pfam" id="PF13409"/>
    </source>
</evidence>